<dbReference type="Gene3D" id="3.30.230.10">
    <property type="match status" value="1"/>
</dbReference>
<evidence type="ECO:0000256" key="9">
    <source>
        <dbReference type="HAMAP-Rule" id="MF_00061"/>
    </source>
</evidence>
<keyword evidence="9" id="KW-0414">Isoprene biosynthesis</keyword>
<dbReference type="InterPro" id="IPR004424">
    <property type="entry name" value="IspE"/>
</dbReference>
<organism evidence="13 14">
    <name type="scientific">Hymenobacter mucosus</name>
    <dbReference type="NCBI Taxonomy" id="1411120"/>
    <lineage>
        <taxon>Bacteria</taxon>
        <taxon>Pseudomonadati</taxon>
        <taxon>Bacteroidota</taxon>
        <taxon>Cytophagia</taxon>
        <taxon>Cytophagales</taxon>
        <taxon>Hymenobacteraceae</taxon>
        <taxon>Hymenobacter</taxon>
    </lineage>
</organism>
<keyword evidence="7 9" id="KW-0067">ATP-binding</keyword>
<feature type="transmembrane region" description="Helical" evidence="10">
    <location>
        <begin position="16"/>
        <end position="36"/>
    </location>
</feature>
<evidence type="ECO:0000256" key="8">
    <source>
        <dbReference type="ARBA" id="ARBA00032554"/>
    </source>
</evidence>
<feature type="active site" evidence="9">
    <location>
        <position position="153"/>
    </location>
</feature>
<protein>
    <recommendedName>
        <fullName evidence="3 9">4-diphosphocytidyl-2-C-methyl-D-erythritol kinase</fullName>
        <shortName evidence="9">CMK</shortName>
        <ecNumber evidence="2 9">2.7.1.148</ecNumber>
    </recommendedName>
    <alternativeName>
        <fullName evidence="8 9">4-(cytidine-5'-diphospho)-2-C-methyl-D-erythritol kinase</fullName>
    </alternativeName>
</protein>
<keyword evidence="5 9" id="KW-0547">Nucleotide-binding</keyword>
<dbReference type="SUPFAM" id="SSF55060">
    <property type="entry name" value="GHMP Kinase, C-terminal domain"/>
    <property type="match status" value="1"/>
</dbReference>
<dbReference type="GO" id="GO:0005524">
    <property type="term" value="F:ATP binding"/>
    <property type="evidence" value="ECO:0007669"/>
    <property type="project" value="UniProtKB-UniRule"/>
</dbReference>
<dbReference type="InterPro" id="IPR013750">
    <property type="entry name" value="GHMP_kinase_C_dom"/>
</dbReference>
<evidence type="ECO:0000256" key="10">
    <source>
        <dbReference type="SAM" id="Phobius"/>
    </source>
</evidence>
<evidence type="ECO:0000256" key="6">
    <source>
        <dbReference type="ARBA" id="ARBA00022777"/>
    </source>
</evidence>
<name>A0A238YE24_9BACT</name>
<dbReference type="SUPFAM" id="SSF54211">
    <property type="entry name" value="Ribosomal protein S5 domain 2-like"/>
    <property type="match status" value="1"/>
</dbReference>
<keyword evidence="14" id="KW-1185">Reference proteome</keyword>
<dbReference type="InterPro" id="IPR036554">
    <property type="entry name" value="GHMP_kinase_C_sf"/>
</dbReference>
<evidence type="ECO:0000259" key="11">
    <source>
        <dbReference type="Pfam" id="PF00288"/>
    </source>
</evidence>
<evidence type="ECO:0000256" key="3">
    <source>
        <dbReference type="ARBA" id="ARBA00017473"/>
    </source>
</evidence>
<accession>A0A238YE24</accession>
<sequence>MCWAFDFGKRGFSLRYILLILMLVFPNAKLNLGLYITSQRPDGFRNLESVFVPLPWTDALEVVSAAETTLSLTGIPIPGEPSTNLCLRAYELLKADFTLPPVHLHLHKVVPIGAGLGGGSGDAAFALRALNELFELALPPETLEAYARRLGSDCAFFVRNKPVFAYEKGDVFEDISLNLTDTACKVVYPNMHISTAEAYARVQPRTPRHDLRAALVQPVETWRETISNDFEDALTPYYPVLGEIKQALYAAGAAYASLSGSGSAVYGLFPGQEQPPLMQLPAAYQVWDGRL</sequence>
<keyword evidence="10" id="KW-1133">Transmembrane helix</keyword>
<feature type="binding site" evidence="9">
    <location>
        <begin position="111"/>
        <end position="121"/>
    </location>
    <ligand>
        <name>ATP</name>
        <dbReference type="ChEBI" id="CHEBI:30616"/>
    </ligand>
</feature>
<gene>
    <name evidence="9" type="primary">ispE</name>
    <name evidence="13" type="ORF">SAMN06269173_105143</name>
</gene>
<dbReference type="InterPro" id="IPR006204">
    <property type="entry name" value="GHMP_kinase_N_dom"/>
</dbReference>
<keyword evidence="10" id="KW-0812">Transmembrane</keyword>
<evidence type="ECO:0000313" key="14">
    <source>
        <dbReference type="Proteomes" id="UP000198310"/>
    </source>
</evidence>
<keyword evidence="6 9" id="KW-0418">Kinase</keyword>
<comment type="pathway">
    <text evidence="9">Isoprenoid biosynthesis; isopentenyl diphosphate biosynthesis via DXP pathway; isopentenyl diphosphate from 1-deoxy-D-xylulose 5-phosphate: step 3/6.</text>
</comment>
<dbReference type="GO" id="GO:0050515">
    <property type="term" value="F:4-(cytidine 5'-diphospho)-2-C-methyl-D-erythritol kinase activity"/>
    <property type="evidence" value="ECO:0007669"/>
    <property type="project" value="UniProtKB-UniRule"/>
</dbReference>
<dbReference type="EC" id="2.7.1.148" evidence="2 9"/>
<keyword evidence="10" id="KW-0472">Membrane</keyword>
<dbReference type="InterPro" id="IPR014721">
    <property type="entry name" value="Ribsml_uS5_D2-typ_fold_subgr"/>
</dbReference>
<dbReference type="InterPro" id="IPR020568">
    <property type="entry name" value="Ribosomal_Su5_D2-typ_SF"/>
</dbReference>
<evidence type="ECO:0000256" key="7">
    <source>
        <dbReference type="ARBA" id="ARBA00022840"/>
    </source>
</evidence>
<reference evidence="14" key="1">
    <citation type="submission" date="2017-06" db="EMBL/GenBank/DDBJ databases">
        <authorList>
            <person name="Varghese N."/>
            <person name="Submissions S."/>
        </authorList>
    </citation>
    <scope>NUCLEOTIDE SEQUENCE [LARGE SCALE GENOMIC DNA]</scope>
    <source>
        <strain evidence="14">DSM 28041</strain>
    </source>
</reference>
<evidence type="ECO:0000256" key="2">
    <source>
        <dbReference type="ARBA" id="ARBA00012052"/>
    </source>
</evidence>
<dbReference type="EMBL" id="FZNS01000005">
    <property type="protein sequence ID" value="SNR69001.1"/>
    <property type="molecule type" value="Genomic_DNA"/>
</dbReference>
<feature type="active site" evidence="9">
    <location>
        <position position="29"/>
    </location>
</feature>
<feature type="domain" description="GHMP kinase N-terminal" evidence="11">
    <location>
        <begin position="84"/>
        <end position="158"/>
    </location>
</feature>
<dbReference type="GO" id="GO:0016114">
    <property type="term" value="P:terpenoid biosynthetic process"/>
    <property type="evidence" value="ECO:0007669"/>
    <property type="project" value="UniProtKB-UniRule"/>
</dbReference>
<comment type="function">
    <text evidence="9">Catalyzes the phosphorylation of the position 2 hydroxy group of 4-diphosphocytidyl-2C-methyl-D-erythritol.</text>
</comment>
<dbReference type="Pfam" id="PF08544">
    <property type="entry name" value="GHMP_kinases_C"/>
    <property type="match status" value="1"/>
</dbReference>
<proteinExistence type="inferred from homology"/>
<evidence type="ECO:0000256" key="1">
    <source>
        <dbReference type="ARBA" id="ARBA00009684"/>
    </source>
</evidence>
<dbReference type="Pfam" id="PF00288">
    <property type="entry name" value="GHMP_kinases_N"/>
    <property type="match status" value="1"/>
</dbReference>
<dbReference type="PANTHER" id="PTHR43527">
    <property type="entry name" value="4-DIPHOSPHOCYTIDYL-2-C-METHYL-D-ERYTHRITOL KINASE, CHLOROPLASTIC"/>
    <property type="match status" value="1"/>
</dbReference>
<comment type="similarity">
    <text evidence="1 9">Belongs to the GHMP kinase family. IspE subfamily.</text>
</comment>
<dbReference type="PANTHER" id="PTHR43527:SF2">
    <property type="entry name" value="4-DIPHOSPHOCYTIDYL-2-C-METHYL-D-ERYTHRITOL KINASE, CHLOROPLASTIC"/>
    <property type="match status" value="1"/>
</dbReference>
<dbReference type="Gene3D" id="3.30.70.890">
    <property type="entry name" value="GHMP kinase, C-terminal domain"/>
    <property type="match status" value="1"/>
</dbReference>
<feature type="domain" description="GHMP kinase C-terminal" evidence="12">
    <location>
        <begin position="221"/>
        <end position="274"/>
    </location>
</feature>
<evidence type="ECO:0000313" key="13">
    <source>
        <dbReference type="EMBL" id="SNR69001.1"/>
    </source>
</evidence>
<comment type="catalytic activity">
    <reaction evidence="9">
        <text>4-CDP-2-C-methyl-D-erythritol + ATP = 4-CDP-2-C-methyl-D-erythritol 2-phosphate + ADP + H(+)</text>
        <dbReference type="Rhea" id="RHEA:18437"/>
        <dbReference type="ChEBI" id="CHEBI:15378"/>
        <dbReference type="ChEBI" id="CHEBI:30616"/>
        <dbReference type="ChEBI" id="CHEBI:57823"/>
        <dbReference type="ChEBI" id="CHEBI:57919"/>
        <dbReference type="ChEBI" id="CHEBI:456216"/>
        <dbReference type="EC" id="2.7.1.148"/>
    </reaction>
</comment>
<evidence type="ECO:0000256" key="5">
    <source>
        <dbReference type="ARBA" id="ARBA00022741"/>
    </source>
</evidence>
<evidence type="ECO:0000259" key="12">
    <source>
        <dbReference type="Pfam" id="PF08544"/>
    </source>
</evidence>
<dbReference type="PIRSF" id="PIRSF010376">
    <property type="entry name" value="IspE"/>
    <property type="match status" value="1"/>
</dbReference>
<evidence type="ECO:0000256" key="4">
    <source>
        <dbReference type="ARBA" id="ARBA00022679"/>
    </source>
</evidence>
<keyword evidence="4 9" id="KW-0808">Transferase</keyword>
<dbReference type="AlphaFoldDB" id="A0A238YE24"/>
<dbReference type="HAMAP" id="MF_00061">
    <property type="entry name" value="IspE"/>
    <property type="match status" value="1"/>
</dbReference>
<dbReference type="GO" id="GO:0019288">
    <property type="term" value="P:isopentenyl diphosphate biosynthetic process, methylerythritol 4-phosphate pathway"/>
    <property type="evidence" value="ECO:0007669"/>
    <property type="project" value="UniProtKB-UniRule"/>
</dbReference>
<dbReference type="UniPathway" id="UPA00056">
    <property type="reaction ID" value="UER00094"/>
</dbReference>
<dbReference type="Proteomes" id="UP000198310">
    <property type="component" value="Unassembled WGS sequence"/>
</dbReference>
<dbReference type="NCBIfam" id="TIGR00154">
    <property type="entry name" value="ispE"/>
    <property type="match status" value="1"/>
</dbReference>